<feature type="repeat" description="TPR" evidence="3">
    <location>
        <begin position="93"/>
        <end position="126"/>
    </location>
</feature>
<dbReference type="Gene3D" id="1.25.40.10">
    <property type="entry name" value="Tetratricopeptide repeat domain"/>
    <property type="match status" value="1"/>
</dbReference>
<proteinExistence type="predicted"/>
<comment type="caution">
    <text evidence="4">The sequence shown here is derived from an EMBL/GenBank/DDBJ whole genome shotgun (WGS) entry which is preliminary data.</text>
</comment>
<accession>A0A2W1JLZ4</accession>
<reference evidence="4 5" key="1">
    <citation type="journal article" date="2018" name="Sci. Rep.">
        <title>A novel species of the marine cyanobacterium Acaryochloris with a unique pigment content and lifestyle.</title>
        <authorList>
            <person name="Partensky F."/>
            <person name="Six C."/>
            <person name="Ratin M."/>
            <person name="Garczarek L."/>
            <person name="Vaulot D."/>
            <person name="Probert I."/>
            <person name="Calteau A."/>
            <person name="Gourvil P."/>
            <person name="Marie D."/>
            <person name="Grebert T."/>
            <person name="Bouchier C."/>
            <person name="Le Panse S."/>
            <person name="Gachenot M."/>
            <person name="Rodriguez F."/>
            <person name="Garrido J.L."/>
        </authorList>
    </citation>
    <scope>NUCLEOTIDE SEQUENCE [LARGE SCALE GENOMIC DNA]</scope>
    <source>
        <strain evidence="4 5">RCC1774</strain>
    </source>
</reference>
<dbReference type="OrthoDB" id="556371at2"/>
<evidence type="ECO:0000256" key="3">
    <source>
        <dbReference type="PROSITE-ProRule" id="PRU00339"/>
    </source>
</evidence>
<dbReference type="InterPro" id="IPR019734">
    <property type="entry name" value="TPR_rpt"/>
</dbReference>
<evidence type="ECO:0000313" key="4">
    <source>
        <dbReference type="EMBL" id="PZD71164.1"/>
    </source>
</evidence>
<evidence type="ECO:0000256" key="2">
    <source>
        <dbReference type="ARBA" id="ARBA00022803"/>
    </source>
</evidence>
<gene>
    <name evidence="4" type="primary">ycf3_14</name>
    <name evidence="4" type="ORF">C1752_07892</name>
</gene>
<keyword evidence="2 3" id="KW-0802">TPR repeat</keyword>
<dbReference type="GO" id="GO:0009279">
    <property type="term" value="C:cell outer membrane"/>
    <property type="evidence" value="ECO:0007669"/>
    <property type="project" value="TreeGrafter"/>
</dbReference>
<dbReference type="RefSeq" id="WP_110988363.1">
    <property type="nucleotide sequence ID" value="NZ_CAWNWM010000021.1"/>
</dbReference>
<dbReference type="SUPFAM" id="SSF48452">
    <property type="entry name" value="TPR-like"/>
    <property type="match status" value="1"/>
</dbReference>
<keyword evidence="5" id="KW-1185">Reference proteome</keyword>
<dbReference type="InterPro" id="IPR011990">
    <property type="entry name" value="TPR-like_helical_dom_sf"/>
</dbReference>
<dbReference type="Pfam" id="PF13414">
    <property type="entry name" value="TPR_11"/>
    <property type="match status" value="1"/>
</dbReference>
<dbReference type="AlphaFoldDB" id="A0A2W1JLZ4"/>
<protein>
    <submittedName>
        <fullName evidence="4">Photosystem I assembly protein Ycf3</fullName>
    </submittedName>
</protein>
<evidence type="ECO:0000256" key="1">
    <source>
        <dbReference type="ARBA" id="ARBA00022737"/>
    </source>
</evidence>
<dbReference type="SMART" id="SM00028">
    <property type="entry name" value="TPR"/>
    <property type="match status" value="3"/>
</dbReference>
<keyword evidence="1" id="KW-0677">Repeat</keyword>
<dbReference type="Proteomes" id="UP000248857">
    <property type="component" value="Unassembled WGS sequence"/>
</dbReference>
<sequence length="182" mass="19948">MAVLSRIYRVLGVVAAIGVAIATHNLDWTKPSLAKSQDRTNAVEIALGQPEAINREDQSVILHSAGIQKALQGNYLDAIEDYSQALRLSPRNPDIFFNRAVAHYAVGHSQQALRDFNHVIQLQPTMAEAYADRATLRLEAGDSAGAIADVQKAADLFEQQGEPDLAAEMREWVQQHNTGSDF</sequence>
<dbReference type="PANTHER" id="PTHR44858">
    <property type="entry name" value="TETRATRICOPEPTIDE REPEAT PROTEIN 6"/>
    <property type="match status" value="1"/>
</dbReference>
<organism evidence="4 5">
    <name type="scientific">Acaryochloris thomasi RCC1774</name>
    <dbReference type="NCBI Taxonomy" id="1764569"/>
    <lineage>
        <taxon>Bacteria</taxon>
        <taxon>Bacillati</taxon>
        <taxon>Cyanobacteriota</taxon>
        <taxon>Cyanophyceae</taxon>
        <taxon>Acaryochloridales</taxon>
        <taxon>Acaryochloridaceae</taxon>
        <taxon>Acaryochloris</taxon>
        <taxon>Acaryochloris thomasi</taxon>
    </lineage>
</organism>
<feature type="repeat" description="TPR" evidence="3">
    <location>
        <begin position="59"/>
        <end position="92"/>
    </location>
</feature>
<dbReference type="PROSITE" id="PS50005">
    <property type="entry name" value="TPR"/>
    <property type="match status" value="2"/>
</dbReference>
<dbReference type="EMBL" id="PQWO01000021">
    <property type="protein sequence ID" value="PZD71164.1"/>
    <property type="molecule type" value="Genomic_DNA"/>
</dbReference>
<dbReference type="InterPro" id="IPR050498">
    <property type="entry name" value="Ycf3"/>
</dbReference>
<dbReference type="PANTHER" id="PTHR44858:SF1">
    <property type="entry name" value="UDP-N-ACETYLGLUCOSAMINE--PEPTIDE N-ACETYLGLUCOSAMINYLTRANSFERASE SPINDLY-RELATED"/>
    <property type="match status" value="1"/>
</dbReference>
<dbReference type="GO" id="GO:0046813">
    <property type="term" value="P:receptor-mediated virion attachment to host cell"/>
    <property type="evidence" value="ECO:0007669"/>
    <property type="project" value="TreeGrafter"/>
</dbReference>
<evidence type="ECO:0000313" key="5">
    <source>
        <dbReference type="Proteomes" id="UP000248857"/>
    </source>
</evidence>
<name>A0A2W1JLZ4_9CYAN</name>